<accession>A0A2T6BRC4</accession>
<keyword evidence="3" id="KW-1185">Reference proteome</keyword>
<keyword evidence="1" id="KW-1133">Transmembrane helix</keyword>
<proteinExistence type="predicted"/>
<feature type="transmembrane region" description="Helical" evidence="1">
    <location>
        <begin position="30"/>
        <end position="48"/>
    </location>
</feature>
<evidence type="ECO:0000313" key="2">
    <source>
        <dbReference type="EMBL" id="PTX58594.1"/>
    </source>
</evidence>
<evidence type="ECO:0000313" key="3">
    <source>
        <dbReference type="Proteomes" id="UP000244090"/>
    </source>
</evidence>
<keyword evidence="1" id="KW-0472">Membrane</keyword>
<sequence length="115" mass="13396">MYIHQIEKPYAFALLDKRNVAFYNFSSSEVVIILSFLSISSIIEVYIAKYKDVFEFNISIQKTNNLDEKLQSLHQLSTIVSQLTKVESYHITNTQTSLDYCNQIQIKCKRNAINH</sequence>
<keyword evidence="1" id="KW-0812">Transmembrane</keyword>
<gene>
    <name evidence="2" type="ORF">C8N46_11385</name>
</gene>
<reference evidence="2 3" key="1">
    <citation type="submission" date="2018-04" db="EMBL/GenBank/DDBJ databases">
        <title>Genomic Encyclopedia of Archaeal and Bacterial Type Strains, Phase II (KMG-II): from individual species to whole genera.</title>
        <authorList>
            <person name="Goeker M."/>
        </authorList>
    </citation>
    <scope>NUCLEOTIDE SEQUENCE [LARGE SCALE GENOMIC DNA]</scope>
    <source>
        <strain evidence="2 3">DSM 25731</strain>
    </source>
</reference>
<evidence type="ECO:0000256" key="1">
    <source>
        <dbReference type="SAM" id="Phobius"/>
    </source>
</evidence>
<comment type="caution">
    <text evidence="2">The sequence shown here is derived from an EMBL/GenBank/DDBJ whole genome shotgun (WGS) entry which is preliminary data.</text>
</comment>
<name>A0A2T6BRC4_9FLAO</name>
<dbReference type="EMBL" id="QBKT01000013">
    <property type="protein sequence ID" value="PTX58594.1"/>
    <property type="molecule type" value="Genomic_DNA"/>
</dbReference>
<dbReference type="Proteomes" id="UP000244090">
    <property type="component" value="Unassembled WGS sequence"/>
</dbReference>
<organism evidence="2 3">
    <name type="scientific">Kordia periserrulae</name>
    <dbReference type="NCBI Taxonomy" id="701523"/>
    <lineage>
        <taxon>Bacteria</taxon>
        <taxon>Pseudomonadati</taxon>
        <taxon>Bacteroidota</taxon>
        <taxon>Flavobacteriia</taxon>
        <taxon>Flavobacteriales</taxon>
        <taxon>Flavobacteriaceae</taxon>
        <taxon>Kordia</taxon>
    </lineage>
</organism>
<dbReference type="AlphaFoldDB" id="A0A2T6BRC4"/>
<protein>
    <submittedName>
        <fullName evidence="2">Uncharacterized protein</fullName>
    </submittedName>
</protein>